<dbReference type="Pfam" id="PF12840">
    <property type="entry name" value="HTH_20"/>
    <property type="match status" value="1"/>
</dbReference>
<dbReference type="PROSITE" id="PS50987">
    <property type="entry name" value="HTH_ARSR_2"/>
    <property type="match status" value="1"/>
</dbReference>
<dbReference type="InterPro" id="IPR036388">
    <property type="entry name" value="WH-like_DNA-bd_sf"/>
</dbReference>
<evidence type="ECO:0000313" key="2">
    <source>
        <dbReference type="EMBL" id="MBT0961107.1"/>
    </source>
</evidence>
<comment type="caution">
    <text evidence="2">The sequence shown here is derived from an EMBL/GenBank/DDBJ whole genome shotgun (WGS) entry which is preliminary data.</text>
</comment>
<reference evidence="3" key="1">
    <citation type="journal article" date="2022" name="ISME J.">
        <title>Genetic and phylogenetic analysis of dissimilatory iodate-reducing bacteria identifies potential niches across the world's oceans.</title>
        <authorList>
            <person name="Reyes-Umana V."/>
            <person name="Henning Z."/>
            <person name="Lee K."/>
            <person name="Barnum T.P."/>
            <person name="Coates J.D."/>
        </authorList>
    </citation>
    <scope>NUCLEOTIDE SEQUENCE [LARGE SCALE GENOMIC DNA]</scope>
    <source>
        <strain evidence="3">IR12</strain>
    </source>
</reference>
<dbReference type="EMBL" id="JAEKFT010000006">
    <property type="protein sequence ID" value="MBT0961107.1"/>
    <property type="molecule type" value="Genomic_DNA"/>
</dbReference>
<evidence type="ECO:0000259" key="1">
    <source>
        <dbReference type="PROSITE" id="PS50987"/>
    </source>
</evidence>
<dbReference type="RefSeq" id="WP_214360859.1">
    <property type="nucleotide sequence ID" value="NZ_JAEKFT010000006.1"/>
</dbReference>
<dbReference type="SMART" id="SM00418">
    <property type="entry name" value="HTH_ARSR"/>
    <property type="match status" value="1"/>
</dbReference>
<organism evidence="2 3">
    <name type="scientific">Denitromonas iodatirespirans</name>
    <dbReference type="NCBI Taxonomy" id="2795389"/>
    <lineage>
        <taxon>Bacteria</taxon>
        <taxon>Pseudomonadati</taxon>
        <taxon>Pseudomonadota</taxon>
        <taxon>Betaproteobacteria</taxon>
        <taxon>Rhodocyclales</taxon>
        <taxon>Zoogloeaceae</taxon>
        <taxon>Denitromonas</taxon>
    </lineage>
</organism>
<dbReference type="CDD" id="cd00090">
    <property type="entry name" value="HTH_ARSR"/>
    <property type="match status" value="1"/>
</dbReference>
<dbReference type="PANTHER" id="PTHR38600:SF2">
    <property type="entry name" value="SLL0088 PROTEIN"/>
    <property type="match status" value="1"/>
</dbReference>
<gene>
    <name evidence="2" type="ORF">I8J34_07945</name>
</gene>
<dbReference type="PANTHER" id="PTHR38600">
    <property type="entry name" value="TRANSCRIPTIONAL REGULATORY PROTEIN"/>
    <property type="match status" value="1"/>
</dbReference>
<dbReference type="InterPro" id="IPR011991">
    <property type="entry name" value="ArsR-like_HTH"/>
</dbReference>
<dbReference type="SUPFAM" id="SSF46785">
    <property type="entry name" value="Winged helix' DNA-binding domain"/>
    <property type="match status" value="1"/>
</dbReference>
<dbReference type="GO" id="GO:0003700">
    <property type="term" value="F:DNA-binding transcription factor activity"/>
    <property type="evidence" value="ECO:0007669"/>
    <property type="project" value="InterPro"/>
</dbReference>
<keyword evidence="3" id="KW-1185">Reference proteome</keyword>
<dbReference type="AlphaFoldDB" id="A0A944D9D9"/>
<dbReference type="Gene3D" id="1.10.10.10">
    <property type="entry name" value="Winged helix-like DNA-binding domain superfamily/Winged helix DNA-binding domain"/>
    <property type="match status" value="1"/>
</dbReference>
<name>A0A944D9D9_DENI1</name>
<dbReference type="InterPro" id="IPR036390">
    <property type="entry name" value="WH_DNA-bd_sf"/>
</dbReference>
<feature type="domain" description="HTH arsR-type" evidence="1">
    <location>
        <begin position="1"/>
        <end position="85"/>
    </location>
</feature>
<dbReference type="InterPro" id="IPR001845">
    <property type="entry name" value="HTH_ArsR_DNA-bd_dom"/>
</dbReference>
<accession>A0A944D9D9</accession>
<proteinExistence type="predicted"/>
<evidence type="ECO:0000313" key="3">
    <source>
        <dbReference type="Proteomes" id="UP000694660"/>
    </source>
</evidence>
<sequence>MDKTFFALSHPVRRLLLERIAAGDLTVGEAARGLDHSPAQMTKHVRILEEAGLLVRRKEGRVHRLHFEAAPLDEAMDWVARHRAF</sequence>
<protein>
    <submittedName>
        <fullName evidence="2">Helix-turn-helix transcriptional regulator</fullName>
    </submittedName>
</protein>
<dbReference type="Proteomes" id="UP000694660">
    <property type="component" value="Unassembled WGS sequence"/>
</dbReference>